<name>A0A4S4LRP7_9AGAM</name>
<protein>
    <submittedName>
        <fullName evidence="2">Uncharacterized protein</fullName>
    </submittedName>
</protein>
<evidence type="ECO:0000256" key="1">
    <source>
        <dbReference type="SAM" id="MobiDB-lite"/>
    </source>
</evidence>
<accession>A0A4S4LRP7</accession>
<evidence type="ECO:0000313" key="2">
    <source>
        <dbReference type="EMBL" id="THH12820.1"/>
    </source>
</evidence>
<comment type="caution">
    <text evidence="2">The sequence shown here is derived from an EMBL/GenBank/DDBJ whole genome shotgun (WGS) entry which is preliminary data.</text>
</comment>
<dbReference type="OrthoDB" id="2960209at2759"/>
<dbReference type="EMBL" id="SGPL01000413">
    <property type="protein sequence ID" value="THH12820.1"/>
    <property type="molecule type" value="Genomic_DNA"/>
</dbReference>
<keyword evidence="3" id="KW-1185">Reference proteome</keyword>
<reference evidence="2 3" key="1">
    <citation type="submission" date="2019-02" db="EMBL/GenBank/DDBJ databases">
        <title>Genome sequencing of the rare red list fungi Bondarzewia mesenterica.</title>
        <authorList>
            <person name="Buettner E."/>
            <person name="Kellner H."/>
        </authorList>
    </citation>
    <scope>NUCLEOTIDE SEQUENCE [LARGE SCALE GENOMIC DNA]</scope>
    <source>
        <strain evidence="2 3">DSM 108281</strain>
    </source>
</reference>
<organism evidence="2 3">
    <name type="scientific">Bondarzewia mesenterica</name>
    <dbReference type="NCBI Taxonomy" id="1095465"/>
    <lineage>
        <taxon>Eukaryota</taxon>
        <taxon>Fungi</taxon>
        <taxon>Dikarya</taxon>
        <taxon>Basidiomycota</taxon>
        <taxon>Agaricomycotina</taxon>
        <taxon>Agaricomycetes</taxon>
        <taxon>Russulales</taxon>
        <taxon>Bondarzewiaceae</taxon>
        <taxon>Bondarzewia</taxon>
    </lineage>
</organism>
<proteinExistence type="predicted"/>
<evidence type="ECO:0000313" key="3">
    <source>
        <dbReference type="Proteomes" id="UP000310158"/>
    </source>
</evidence>
<gene>
    <name evidence="2" type="ORF">EW146_g7332</name>
</gene>
<sequence length="192" mass="22126">MTRPYFSPFYPGMGYHQYYWRRGGHRGLWFLFGALATLAWVKHKERERIEGSSAGCGWHYGHTRARDGTEHVRRDGDMLTQQRRDHWVGNSAAIAPVRDDEQRVDPVVRPHLPEETDRDMFGHTWDGEREKVKELGRYAGETMSELSEATLDSMLAGLQGLKARLAEHRADQQQQTEQDASEPASELPRHLV</sequence>
<dbReference type="AlphaFoldDB" id="A0A4S4LRP7"/>
<feature type="region of interest" description="Disordered" evidence="1">
    <location>
        <begin position="166"/>
        <end position="192"/>
    </location>
</feature>
<dbReference type="Proteomes" id="UP000310158">
    <property type="component" value="Unassembled WGS sequence"/>
</dbReference>